<evidence type="ECO:0000259" key="3">
    <source>
        <dbReference type="PROSITE" id="PS50110"/>
    </source>
</evidence>
<dbReference type="AlphaFoldDB" id="A0A5J6LJ38"/>
<dbReference type="GO" id="GO:0000160">
    <property type="term" value="P:phosphorelay signal transduction system"/>
    <property type="evidence" value="ECO:0007669"/>
    <property type="project" value="InterPro"/>
</dbReference>
<evidence type="ECO:0000256" key="2">
    <source>
        <dbReference type="PROSITE-ProRule" id="PRU00169"/>
    </source>
</evidence>
<dbReference type="RefSeq" id="WP_151058245.1">
    <property type="nucleotide sequence ID" value="NZ_CP044222.1"/>
</dbReference>
<dbReference type="Gene3D" id="3.40.50.2300">
    <property type="match status" value="1"/>
</dbReference>
<reference evidence="4 5" key="1">
    <citation type="submission" date="2019-09" db="EMBL/GenBank/DDBJ databases">
        <title>Nitrincola iocasae sp. nov., a bacterium isolated from the sediment collected at a cold seep field in South China Sea.</title>
        <authorList>
            <person name="Zhang H."/>
            <person name="Wang H."/>
            <person name="Li C."/>
        </authorList>
    </citation>
    <scope>NUCLEOTIDE SEQUENCE [LARGE SCALE GENOMIC DNA]</scope>
    <source>
        <strain evidence="4 5">KXZD1103</strain>
    </source>
</reference>
<evidence type="ECO:0000256" key="1">
    <source>
        <dbReference type="ARBA" id="ARBA00022553"/>
    </source>
</evidence>
<dbReference type="PANTHER" id="PTHR44591:SF3">
    <property type="entry name" value="RESPONSE REGULATORY DOMAIN-CONTAINING PROTEIN"/>
    <property type="match status" value="1"/>
</dbReference>
<dbReference type="Proteomes" id="UP000325606">
    <property type="component" value="Chromosome"/>
</dbReference>
<keyword evidence="1 2" id="KW-0597">Phosphoprotein</keyword>
<sequence>MQILVVDDDALAGEMTAAVLEDQGFEVVQAADAVEAVEQLNTHPQIVLIVSDMNMPLISGIDLYRDLKEQGQTLPFILLTGDDPATLSAKEPGLDGCIQKDFNLEQSLPIAVTQALAR</sequence>
<evidence type="ECO:0000313" key="5">
    <source>
        <dbReference type="Proteomes" id="UP000325606"/>
    </source>
</evidence>
<organism evidence="4 5">
    <name type="scientific">Nitrincola iocasae</name>
    <dbReference type="NCBI Taxonomy" id="2614693"/>
    <lineage>
        <taxon>Bacteria</taxon>
        <taxon>Pseudomonadati</taxon>
        <taxon>Pseudomonadota</taxon>
        <taxon>Gammaproteobacteria</taxon>
        <taxon>Oceanospirillales</taxon>
        <taxon>Oceanospirillaceae</taxon>
        <taxon>Nitrincola</taxon>
    </lineage>
</organism>
<accession>A0A5J6LJ38</accession>
<dbReference type="SUPFAM" id="SSF52172">
    <property type="entry name" value="CheY-like"/>
    <property type="match status" value="1"/>
</dbReference>
<dbReference type="InterPro" id="IPR001789">
    <property type="entry name" value="Sig_transdc_resp-reg_receiver"/>
</dbReference>
<dbReference type="KEGG" id="nik:F5I99_17425"/>
<dbReference type="PROSITE" id="PS50110">
    <property type="entry name" value="RESPONSE_REGULATORY"/>
    <property type="match status" value="1"/>
</dbReference>
<protein>
    <submittedName>
        <fullName evidence="4">Response regulator</fullName>
    </submittedName>
</protein>
<dbReference type="InterPro" id="IPR050595">
    <property type="entry name" value="Bact_response_regulator"/>
</dbReference>
<dbReference type="SMART" id="SM00448">
    <property type="entry name" value="REC"/>
    <property type="match status" value="1"/>
</dbReference>
<dbReference type="InterPro" id="IPR011006">
    <property type="entry name" value="CheY-like_superfamily"/>
</dbReference>
<dbReference type="PANTHER" id="PTHR44591">
    <property type="entry name" value="STRESS RESPONSE REGULATOR PROTEIN 1"/>
    <property type="match status" value="1"/>
</dbReference>
<dbReference type="EMBL" id="CP044222">
    <property type="protein sequence ID" value="QEW08131.1"/>
    <property type="molecule type" value="Genomic_DNA"/>
</dbReference>
<keyword evidence="5" id="KW-1185">Reference proteome</keyword>
<feature type="domain" description="Response regulatory" evidence="3">
    <location>
        <begin position="2"/>
        <end position="115"/>
    </location>
</feature>
<evidence type="ECO:0000313" key="4">
    <source>
        <dbReference type="EMBL" id="QEW08131.1"/>
    </source>
</evidence>
<feature type="modified residue" description="4-aspartylphosphate" evidence="2">
    <location>
        <position position="52"/>
    </location>
</feature>
<gene>
    <name evidence="4" type="ORF">F5I99_17425</name>
</gene>
<proteinExistence type="predicted"/>
<name>A0A5J6LJ38_9GAMM</name>
<dbReference type="Pfam" id="PF00072">
    <property type="entry name" value="Response_reg"/>
    <property type="match status" value="1"/>
</dbReference>